<evidence type="ECO:0000256" key="4">
    <source>
        <dbReference type="ARBA" id="ARBA00022618"/>
    </source>
</evidence>
<dbReference type="InParanoid" id="S8EJB7"/>
<feature type="compositionally biased region" description="Acidic residues" evidence="13">
    <location>
        <begin position="167"/>
        <end position="180"/>
    </location>
</feature>
<dbReference type="GO" id="GO:0005524">
    <property type="term" value="F:ATP binding"/>
    <property type="evidence" value="ECO:0007669"/>
    <property type="project" value="UniProtKB-KW"/>
</dbReference>
<feature type="compositionally biased region" description="Basic and acidic residues" evidence="13">
    <location>
        <begin position="652"/>
        <end position="669"/>
    </location>
</feature>
<dbReference type="PANTHER" id="PTHR18937:SF172">
    <property type="entry name" value="STRUCTURAL MAINTENANCE OF CHROMOSOMES PROTEIN"/>
    <property type="match status" value="1"/>
</dbReference>
<dbReference type="FunCoup" id="S8EJB7">
    <property type="interactions" value="417"/>
</dbReference>
<evidence type="ECO:0000256" key="9">
    <source>
        <dbReference type="ARBA" id="ARBA00023067"/>
    </source>
</evidence>
<dbReference type="GO" id="GO:0005634">
    <property type="term" value="C:nucleus"/>
    <property type="evidence" value="ECO:0007669"/>
    <property type="project" value="UniProtKB-SubCell"/>
</dbReference>
<dbReference type="SUPFAM" id="SSF75553">
    <property type="entry name" value="Smc hinge domain"/>
    <property type="match status" value="1"/>
</dbReference>
<evidence type="ECO:0000256" key="1">
    <source>
        <dbReference type="ARBA" id="ARBA00004123"/>
    </source>
</evidence>
<comment type="similarity">
    <text evidence="2">Belongs to the SMC family. SMC4 subfamily.</text>
</comment>
<dbReference type="Gene3D" id="1.10.287.1490">
    <property type="match status" value="1"/>
</dbReference>
<dbReference type="InterPro" id="IPR003395">
    <property type="entry name" value="RecF/RecN/SMC_N"/>
</dbReference>
<evidence type="ECO:0000259" key="14">
    <source>
        <dbReference type="SMART" id="SM00968"/>
    </source>
</evidence>
<keyword evidence="5" id="KW-0547">Nucleotide-binding</keyword>
<sequence>MPPRRSSRSTRASAEPVAEPRAPASKRKRGEAPEPEQENIKPPSRTRRSTSAAPSVASTSKGRAKTRLRTSLQEVPESDEDAVEEIAPPSKKSRPSFEPEEEDEVVEVKPRGKRVSSRKPSSTAPNGSPPEAISNGSAGSSAAPKRPARGSTRSTRTSTRRVKKEASDDDDEVQEIEVEVPETIVISDDDDDEVQDVKPTRGRRATASRQPAKKTAAPREAIVVSDDEEEEVKEDEEVEREEPIPAPRTVGEDTAEVVESSDAEETDAFPNRVSDHVSEKPEDEEKSLLDPPRTPKAQPQTISSLPEEPQGPKARLVIHKMALVNFKSYAGRQEIGPFHKSFSAIVGPNGSGKSNTIDALLFVFGYRASKMRQGKLSELIHNSARYPDLDECSVEIHFRDIMDLPGPDAFEVVPHSDIVVARTAYKGNSSKYTINGKQSNYKEVQTLLKGRGIDLDHNRFLILQGEVESIAQMKPKAPNEHEDGLLEYLEDIIGTSQYKEPIEEALIEMERLSEDRQEKLNRLRIVEKDRNALEAKKKEAEDYLRMQNEHVRALSRLWQYYLWKCLINEDAFDKNIARLEKELATERERNQDDVLHLEALEKHYNERVEAYEEVKAAAAEATKDLAAHEKRQVGLDERRKHASSKAKKLKKSLQEDEHSRTQALHATEDNTVKMDREKKKVEELEESLAHEEDVLEEIRDSLKDKTQVFHDKIEVKQKELQPWTAKINAKQAEIDLATNERDMLAKKAEAAKVASKEAQDHLEQLQADNEAKVAELQELKATKADNVTGSKAKEKQVQDMQARVQQLRSKADSARQKASEAKASQAADGARGLVLSSLTRLRQQGRISGFHGRLGSLGTIPDKYDVAVSTACGALNNLVVDTVDQGQGCIEYLRTQNIGRASFMVLEKLRSDNMHKISTPENVPRLFDLIKPKEPRFAAAFYKGVSNTLVAENLDQANRIAFGSQRRWRVVTLAGQLIDSSGTMSGGGTHVMRGGMSSKLQAEAVAPDVIKQYERDSEEAARELEGLQQQLRQAEAEFDSIQRSGPQLDMAIEKVNLDLRTATKRIADAEKRVRDLKAQTKPDASDVSRISSLEKQIDTHSSELETLQEKTEAIQEEIKALEKKILEIGGARLLSQKSKVDGIRLQINIANDEITKAEVAKAKAEKDSVKLEGTIESNRAALDEVTTELEELNGQIEEITSYVEELRSKVEAAQAAVENSKDDLENLKGELDAKTEEIQAFRQKEMELTQSLADTKKEAAENQRALDHWRDEHDKLKLEEVDDDDDEEENEAASKDGEVKREPGEGSNRQEREKTPAFELHVYSEDELSKLSKRELIADAELLDEKLKNSKPDLSVLKDYRKREEEFLRRALDLEEVTKLRDAKKAEYDGLRKQRLDEFMTGFNTISLKLKEMYQMITLGGNAELELVDSMDPFSEGIIFSVMPPKKSWKNISNLSGGEKTLSSLALVFALHVYKPTPLYFMDEIDAALDFRNVSIVANYIKDRTKNAQFIIISLRNDMFELSHRLIGIYKTANQTRSISIDNQPLHTIPLNAMMT</sequence>
<feature type="compositionally biased region" description="Acidic residues" evidence="13">
    <location>
        <begin position="253"/>
        <end position="267"/>
    </location>
</feature>
<dbReference type="Pfam" id="PF06470">
    <property type="entry name" value="SMC_hinge"/>
    <property type="match status" value="1"/>
</dbReference>
<evidence type="ECO:0000256" key="8">
    <source>
        <dbReference type="ARBA" id="ARBA00023054"/>
    </source>
</evidence>
<evidence type="ECO:0000256" key="12">
    <source>
        <dbReference type="SAM" id="Coils"/>
    </source>
</evidence>
<dbReference type="Gene3D" id="1.20.1060.20">
    <property type="match status" value="1"/>
</dbReference>
<feature type="compositionally biased region" description="Acidic residues" evidence="13">
    <location>
        <begin position="225"/>
        <end position="240"/>
    </location>
</feature>
<dbReference type="Gene3D" id="3.30.70.1620">
    <property type="match status" value="1"/>
</dbReference>
<feature type="region of interest" description="Disordered" evidence="13">
    <location>
        <begin position="1254"/>
        <end position="1317"/>
    </location>
</feature>
<dbReference type="eggNOG" id="KOG0996">
    <property type="taxonomic scope" value="Eukaryota"/>
</dbReference>
<evidence type="ECO:0000256" key="11">
    <source>
        <dbReference type="ARBA" id="ARBA00023306"/>
    </source>
</evidence>
<feature type="coiled-coil region" evidence="12">
    <location>
        <begin position="674"/>
        <end position="701"/>
    </location>
</feature>
<organism evidence="15 16">
    <name type="scientific">Fomitopsis schrenkii</name>
    <name type="common">Brown rot fungus</name>
    <dbReference type="NCBI Taxonomy" id="2126942"/>
    <lineage>
        <taxon>Eukaryota</taxon>
        <taxon>Fungi</taxon>
        <taxon>Dikarya</taxon>
        <taxon>Basidiomycota</taxon>
        <taxon>Agaricomycotina</taxon>
        <taxon>Agaricomycetes</taxon>
        <taxon>Polyporales</taxon>
        <taxon>Fomitopsis</taxon>
    </lineage>
</organism>
<evidence type="ECO:0000256" key="3">
    <source>
        <dbReference type="ARBA" id="ARBA00018693"/>
    </source>
</evidence>
<dbReference type="SUPFAM" id="SSF57997">
    <property type="entry name" value="Tropomyosin"/>
    <property type="match status" value="1"/>
</dbReference>
<evidence type="ECO:0000256" key="7">
    <source>
        <dbReference type="ARBA" id="ARBA00022840"/>
    </source>
</evidence>
<dbReference type="HOGENOM" id="CLU_001042_4_1_1"/>
<accession>S8EJB7</accession>
<feature type="region of interest" description="Disordered" evidence="13">
    <location>
        <begin position="630"/>
        <end position="669"/>
    </location>
</feature>
<dbReference type="SUPFAM" id="SSF52540">
    <property type="entry name" value="P-loop containing nucleoside triphosphate hydrolases"/>
    <property type="match status" value="1"/>
</dbReference>
<dbReference type="InterPro" id="IPR036277">
    <property type="entry name" value="SMC_hinge_sf"/>
</dbReference>
<evidence type="ECO:0000256" key="6">
    <source>
        <dbReference type="ARBA" id="ARBA00022776"/>
    </source>
</evidence>
<dbReference type="GO" id="GO:0007076">
    <property type="term" value="P:mitotic chromosome condensation"/>
    <property type="evidence" value="ECO:0007669"/>
    <property type="project" value="TreeGrafter"/>
</dbReference>
<evidence type="ECO:0000313" key="15">
    <source>
        <dbReference type="EMBL" id="EPT03409.1"/>
    </source>
</evidence>
<dbReference type="Proteomes" id="UP000015241">
    <property type="component" value="Unassembled WGS sequence"/>
</dbReference>
<evidence type="ECO:0000313" key="16">
    <source>
        <dbReference type="Proteomes" id="UP000015241"/>
    </source>
</evidence>
<comment type="subcellular location">
    <subcellularLocation>
        <location evidence="1">Nucleus</location>
    </subcellularLocation>
</comment>
<keyword evidence="10" id="KW-0539">Nucleus</keyword>
<keyword evidence="6" id="KW-0498">Mitosis</keyword>
<keyword evidence="7" id="KW-0067">ATP-binding</keyword>
<proteinExistence type="inferred from homology"/>
<feature type="compositionally biased region" description="Acidic residues" evidence="13">
    <location>
        <begin position="1280"/>
        <end position="1291"/>
    </location>
</feature>
<feature type="coiled-coil region" evidence="12">
    <location>
        <begin position="1357"/>
        <end position="1394"/>
    </location>
</feature>
<dbReference type="FunFam" id="3.40.50.300:FF:000585">
    <property type="entry name" value="Structural maintenance of chromosomes 4"/>
    <property type="match status" value="1"/>
</dbReference>
<dbReference type="FunFam" id="3.40.50.300:FF:000481">
    <property type="entry name" value="Structural maintenance of chromosomes 4"/>
    <property type="match status" value="1"/>
</dbReference>
<evidence type="ECO:0000256" key="5">
    <source>
        <dbReference type="ARBA" id="ARBA00022741"/>
    </source>
</evidence>
<evidence type="ECO:0000256" key="13">
    <source>
        <dbReference type="SAM" id="MobiDB-lite"/>
    </source>
</evidence>
<dbReference type="Gene3D" id="3.40.50.300">
    <property type="entry name" value="P-loop containing nucleotide triphosphate hydrolases"/>
    <property type="match status" value="2"/>
</dbReference>
<keyword evidence="16" id="KW-1185">Reference proteome</keyword>
<dbReference type="InterPro" id="IPR027417">
    <property type="entry name" value="P-loop_NTPase"/>
</dbReference>
<reference evidence="15 16" key="1">
    <citation type="journal article" date="2012" name="Science">
        <title>The Paleozoic origin of enzymatic lignin decomposition reconstructed from 31 fungal genomes.</title>
        <authorList>
            <person name="Floudas D."/>
            <person name="Binder M."/>
            <person name="Riley R."/>
            <person name="Barry K."/>
            <person name="Blanchette R.A."/>
            <person name="Henrissat B."/>
            <person name="Martinez A.T."/>
            <person name="Otillar R."/>
            <person name="Spatafora J.W."/>
            <person name="Yadav J.S."/>
            <person name="Aerts A."/>
            <person name="Benoit I."/>
            <person name="Boyd A."/>
            <person name="Carlson A."/>
            <person name="Copeland A."/>
            <person name="Coutinho P.M."/>
            <person name="de Vries R.P."/>
            <person name="Ferreira P."/>
            <person name="Findley K."/>
            <person name="Foster B."/>
            <person name="Gaskell J."/>
            <person name="Glotzer D."/>
            <person name="Gorecki P."/>
            <person name="Heitman J."/>
            <person name="Hesse C."/>
            <person name="Hori C."/>
            <person name="Igarashi K."/>
            <person name="Jurgens J.A."/>
            <person name="Kallen N."/>
            <person name="Kersten P."/>
            <person name="Kohler A."/>
            <person name="Kuees U."/>
            <person name="Kumar T.K.A."/>
            <person name="Kuo A."/>
            <person name="LaButti K."/>
            <person name="Larrondo L.F."/>
            <person name="Lindquist E."/>
            <person name="Ling A."/>
            <person name="Lombard V."/>
            <person name="Lucas S."/>
            <person name="Lundell T."/>
            <person name="Martin R."/>
            <person name="McLaughlin D.J."/>
            <person name="Morgenstern I."/>
            <person name="Morin E."/>
            <person name="Murat C."/>
            <person name="Nagy L.G."/>
            <person name="Nolan M."/>
            <person name="Ohm R.A."/>
            <person name="Patyshakuliyeva A."/>
            <person name="Rokas A."/>
            <person name="Ruiz-Duenas F.J."/>
            <person name="Sabat G."/>
            <person name="Salamov A."/>
            <person name="Samejima M."/>
            <person name="Schmutz J."/>
            <person name="Slot J.C."/>
            <person name="St John F."/>
            <person name="Stenlid J."/>
            <person name="Sun H."/>
            <person name="Sun S."/>
            <person name="Syed K."/>
            <person name="Tsang A."/>
            <person name="Wiebenga A."/>
            <person name="Young D."/>
            <person name="Pisabarro A."/>
            <person name="Eastwood D.C."/>
            <person name="Martin F."/>
            <person name="Cullen D."/>
            <person name="Grigoriev I.V."/>
            <person name="Hibbett D.S."/>
        </authorList>
    </citation>
    <scope>NUCLEOTIDE SEQUENCE</scope>
    <source>
        <strain evidence="16">FP-58527</strain>
    </source>
</reference>
<feature type="compositionally biased region" description="Low complexity" evidence="13">
    <location>
        <begin position="49"/>
        <end position="60"/>
    </location>
</feature>
<dbReference type="OrthoDB" id="5575062at2759"/>
<dbReference type="EMBL" id="KE504130">
    <property type="protein sequence ID" value="EPT03409.1"/>
    <property type="molecule type" value="Genomic_DNA"/>
</dbReference>
<feature type="domain" description="SMC hinge" evidence="14">
    <location>
        <begin position="848"/>
        <end position="961"/>
    </location>
</feature>
<evidence type="ECO:0000256" key="10">
    <source>
        <dbReference type="ARBA" id="ARBA00023242"/>
    </source>
</evidence>
<feature type="coiled-coil region" evidence="12">
    <location>
        <begin position="727"/>
        <end position="824"/>
    </location>
</feature>
<feature type="compositionally biased region" description="Basic and acidic residues" evidence="13">
    <location>
        <begin position="1292"/>
        <end position="1317"/>
    </location>
</feature>
<protein>
    <recommendedName>
        <fullName evidence="3">Structural maintenance of chromosomes protein 4</fullName>
    </recommendedName>
</protein>
<keyword evidence="8 12" id="KW-0175">Coiled coil</keyword>
<keyword evidence="9" id="KW-0226">DNA condensation</keyword>
<keyword evidence="11" id="KW-0131">Cell cycle</keyword>
<feature type="region of interest" description="Disordered" evidence="13">
    <location>
        <begin position="1"/>
        <end position="311"/>
    </location>
</feature>
<dbReference type="STRING" id="743788.S8EJB7"/>
<feature type="compositionally biased region" description="Low complexity" evidence="13">
    <location>
        <begin position="132"/>
        <end position="143"/>
    </location>
</feature>
<feature type="compositionally biased region" description="Basic residues" evidence="13">
    <location>
        <begin position="640"/>
        <end position="651"/>
    </location>
</feature>
<name>S8EJB7_FOMSC</name>
<dbReference type="PANTHER" id="PTHR18937">
    <property type="entry name" value="STRUCTURAL MAINTENANCE OF CHROMOSOMES SMC FAMILY MEMBER"/>
    <property type="match status" value="1"/>
</dbReference>
<dbReference type="InterPro" id="IPR010935">
    <property type="entry name" value="SMC_hinge"/>
</dbReference>
<dbReference type="SMART" id="SM00968">
    <property type="entry name" value="SMC_hinge"/>
    <property type="match status" value="1"/>
</dbReference>
<feature type="compositionally biased region" description="Basic and acidic residues" evidence="13">
    <location>
        <begin position="630"/>
        <end position="639"/>
    </location>
</feature>
<gene>
    <name evidence="15" type="ORF">FOMPIDRAFT_1028692</name>
</gene>
<keyword evidence="4" id="KW-0132">Cell division</keyword>
<feature type="compositionally biased region" description="Basic and acidic residues" evidence="13">
    <location>
        <begin position="1254"/>
        <end position="1279"/>
    </location>
</feature>
<dbReference type="GO" id="GO:0000796">
    <property type="term" value="C:condensin complex"/>
    <property type="evidence" value="ECO:0007669"/>
    <property type="project" value="TreeGrafter"/>
</dbReference>
<dbReference type="GO" id="GO:0051301">
    <property type="term" value="P:cell division"/>
    <property type="evidence" value="ECO:0007669"/>
    <property type="project" value="UniProtKB-KW"/>
</dbReference>
<dbReference type="Pfam" id="PF02463">
    <property type="entry name" value="SMC_N"/>
    <property type="match status" value="1"/>
</dbReference>
<evidence type="ECO:0000256" key="2">
    <source>
        <dbReference type="ARBA" id="ARBA00006005"/>
    </source>
</evidence>